<dbReference type="InterPro" id="IPR036390">
    <property type="entry name" value="WH_DNA-bd_sf"/>
</dbReference>
<keyword evidence="3" id="KW-0804">Transcription</keyword>
<comment type="caution">
    <text evidence="5">The sequence shown here is derived from an EMBL/GenBank/DDBJ whole genome shotgun (WGS) entry which is preliminary data.</text>
</comment>
<dbReference type="CDD" id="cd00090">
    <property type="entry name" value="HTH_ARSR"/>
    <property type="match status" value="1"/>
</dbReference>
<evidence type="ECO:0000313" key="6">
    <source>
        <dbReference type="Proteomes" id="UP000318542"/>
    </source>
</evidence>
<dbReference type="Proteomes" id="UP000318542">
    <property type="component" value="Unassembled WGS sequence"/>
</dbReference>
<keyword evidence="2" id="KW-0238">DNA-binding</keyword>
<dbReference type="SMART" id="SM00418">
    <property type="entry name" value="HTH_ARSR"/>
    <property type="match status" value="1"/>
</dbReference>
<evidence type="ECO:0000256" key="2">
    <source>
        <dbReference type="ARBA" id="ARBA00023125"/>
    </source>
</evidence>
<dbReference type="OrthoDB" id="5296924at2"/>
<dbReference type="RefSeq" id="WP_143904155.1">
    <property type="nucleotide sequence ID" value="NZ_VJOL01000064.1"/>
</dbReference>
<dbReference type="EMBL" id="VJOL01000064">
    <property type="protein sequence ID" value="TSE28078.1"/>
    <property type="molecule type" value="Genomic_DNA"/>
</dbReference>
<dbReference type="GO" id="GO:0003677">
    <property type="term" value="F:DNA binding"/>
    <property type="evidence" value="ECO:0007669"/>
    <property type="project" value="UniProtKB-KW"/>
</dbReference>
<dbReference type="InterPro" id="IPR051011">
    <property type="entry name" value="Metal_resp_trans_reg"/>
</dbReference>
<name>A0A554WWY2_9BURK</name>
<dbReference type="PANTHER" id="PTHR43132">
    <property type="entry name" value="ARSENICAL RESISTANCE OPERON REPRESSOR ARSR-RELATED"/>
    <property type="match status" value="1"/>
</dbReference>
<dbReference type="AlphaFoldDB" id="A0A554WWY2"/>
<dbReference type="SUPFAM" id="SSF46785">
    <property type="entry name" value="Winged helix' DNA-binding domain"/>
    <property type="match status" value="1"/>
</dbReference>
<reference evidence="5 6" key="1">
    <citation type="submission" date="2019-07" db="EMBL/GenBank/DDBJ databases">
        <title>Tepidimonas thermarum AA-1 draft genome.</title>
        <authorList>
            <person name="Da Costa M.S."/>
            <person name="Froufe H.J.C."/>
            <person name="Egas C."/>
            <person name="Albuquerque L."/>
        </authorList>
    </citation>
    <scope>NUCLEOTIDE SEQUENCE [LARGE SCALE GENOMIC DNA]</scope>
    <source>
        <strain evidence="5 6">AA-1</strain>
    </source>
</reference>
<proteinExistence type="predicted"/>
<dbReference type="PRINTS" id="PR00778">
    <property type="entry name" value="HTHARSR"/>
</dbReference>
<evidence type="ECO:0000256" key="1">
    <source>
        <dbReference type="ARBA" id="ARBA00023015"/>
    </source>
</evidence>
<evidence type="ECO:0000256" key="3">
    <source>
        <dbReference type="ARBA" id="ARBA00023163"/>
    </source>
</evidence>
<keyword evidence="1" id="KW-0805">Transcription regulation</keyword>
<sequence length="167" mass="18067">MPFVAARRAALSGTVGFRVYTNQDIRNQSYSIDVSRSSSAASLDTRSPVFESVAQQFSVLAEPARLRILYTVCEAERCVNDIMQATGLAQANVSRHLARLHQAGLLVRRRDGARVFYRVAPSSHLDLCRLVMQQLAAGAGTPVRGQGCGVGPSVSVFPVESKEETSV</sequence>
<keyword evidence="6" id="KW-1185">Reference proteome</keyword>
<dbReference type="InterPro" id="IPR036388">
    <property type="entry name" value="WH-like_DNA-bd_sf"/>
</dbReference>
<dbReference type="Gene3D" id="1.10.10.10">
    <property type="entry name" value="Winged helix-like DNA-binding domain superfamily/Winged helix DNA-binding domain"/>
    <property type="match status" value="1"/>
</dbReference>
<organism evidence="5 6">
    <name type="scientific">Tepidimonas thermarum</name>
    <dbReference type="NCBI Taxonomy" id="335431"/>
    <lineage>
        <taxon>Bacteria</taxon>
        <taxon>Pseudomonadati</taxon>
        <taxon>Pseudomonadota</taxon>
        <taxon>Betaproteobacteria</taxon>
        <taxon>Burkholderiales</taxon>
        <taxon>Tepidimonas</taxon>
    </lineage>
</organism>
<dbReference type="NCBIfam" id="NF033788">
    <property type="entry name" value="HTH_metalloreg"/>
    <property type="match status" value="1"/>
</dbReference>
<evidence type="ECO:0000313" key="5">
    <source>
        <dbReference type="EMBL" id="TSE28078.1"/>
    </source>
</evidence>
<dbReference type="GO" id="GO:0003700">
    <property type="term" value="F:DNA-binding transcription factor activity"/>
    <property type="evidence" value="ECO:0007669"/>
    <property type="project" value="InterPro"/>
</dbReference>
<gene>
    <name evidence="5" type="primary">czrA</name>
    <name evidence="5" type="ORF">Tther_02365</name>
</gene>
<dbReference type="PROSITE" id="PS50987">
    <property type="entry name" value="HTH_ARSR_2"/>
    <property type="match status" value="1"/>
</dbReference>
<accession>A0A554WWY2</accession>
<dbReference type="PANTHER" id="PTHR43132:SF9">
    <property type="entry name" value="ARSR FAMILY TRANSCRIPTIONAL REGULATORY PROTEIN"/>
    <property type="match status" value="1"/>
</dbReference>
<dbReference type="InterPro" id="IPR011991">
    <property type="entry name" value="ArsR-like_HTH"/>
</dbReference>
<feature type="domain" description="HTH arsR-type" evidence="4">
    <location>
        <begin position="45"/>
        <end position="139"/>
    </location>
</feature>
<protein>
    <submittedName>
        <fullName evidence="5">HTH-type transcriptional repressor CzrA</fullName>
    </submittedName>
</protein>
<dbReference type="Pfam" id="PF01022">
    <property type="entry name" value="HTH_5"/>
    <property type="match status" value="1"/>
</dbReference>
<evidence type="ECO:0000259" key="4">
    <source>
        <dbReference type="PROSITE" id="PS50987"/>
    </source>
</evidence>
<dbReference type="InterPro" id="IPR001845">
    <property type="entry name" value="HTH_ArsR_DNA-bd_dom"/>
</dbReference>